<keyword evidence="2" id="KW-0472">Membrane</keyword>
<dbReference type="AlphaFoldDB" id="A0A835ZAQ3"/>
<dbReference type="GO" id="GO:0005783">
    <property type="term" value="C:endoplasmic reticulum"/>
    <property type="evidence" value="ECO:0007669"/>
    <property type="project" value="TreeGrafter"/>
</dbReference>
<keyword evidence="2" id="KW-1133">Transmembrane helix</keyword>
<sequence>ATLALAVALLVLGGGDAAAKPTSVLGTSLVESLKAAGATPLRVVSCIGSQGTGKTTLMKSMFGPAVEQETLIADDGLVLLEAESSCSLASRAKAVRDAAAALAAADVAVYNVFMQDLQRSVDATLTELQMALEPFLAASAGQPEGGPKPLVFAVRDFDGEEASQEQVEAAMTEALQRMWQRAVRPGDFAKKSLEDVLDVSFSFLPSHSLAAGEYAHAAAALRTRLAEGAKSATAADVLKTLQAAPAQATGAPVESTSPAELAAALVAKTAAAQALATFKNRVSALSASLADGLDPEFGAHVDIIVDEALDQYSQGVAAAAAGGGGAAVIGKKRGELRAAMLREAHGLYAAQFRLLRAAAADKFRRSPATLRISPTLGKDMDAAMKESDSYMAESAKGLKSKYLPALLDAERRELGSDLRAVAAERLQLAKLQGMSAAKSRRPVGIALHWLLPEPFGTDASRSVLGAGDEPAFSSERLKADSLWFEFAPLDEVPGPEARDEAAPPQWAAIRDRAERMVFKRAASA</sequence>
<evidence type="ECO:0000313" key="4">
    <source>
        <dbReference type="EMBL" id="KAG5188969.1"/>
    </source>
</evidence>
<keyword evidence="5" id="KW-1185">Reference proteome</keyword>
<feature type="non-terminal residue" evidence="4">
    <location>
        <position position="524"/>
    </location>
</feature>
<dbReference type="PANTHER" id="PTHR45923:SF2">
    <property type="entry name" value="PROTEIN SEY1"/>
    <property type="match status" value="1"/>
</dbReference>
<dbReference type="GO" id="GO:0003924">
    <property type="term" value="F:GTPase activity"/>
    <property type="evidence" value="ECO:0007669"/>
    <property type="project" value="TreeGrafter"/>
</dbReference>
<reference evidence="4" key="1">
    <citation type="submission" date="2021-02" db="EMBL/GenBank/DDBJ databases">
        <title>First Annotated Genome of the Yellow-green Alga Tribonema minus.</title>
        <authorList>
            <person name="Mahan K.M."/>
        </authorList>
    </citation>
    <scope>NUCLEOTIDE SEQUENCE</scope>
    <source>
        <strain evidence="4">UTEX B ZZ1240</strain>
    </source>
</reference>
<dbReference type="GO" id="GO:0016320">
    <property type="term" value="P:endoplasmic reticulum membrane fusion"/>
    <property type="evidence" value="ECO:0007669"/>
    <property type="project" value="TreeGrafter"/>
</dbReference>
<evidence type="ECO:0000256" key="1">
    <source>
        <dbReference type="ARBA" id="ARBA00022692"/>
    </source>
</evidence>
<proteinExistence type="predicted"/>
<feature type="signal peptide" evidence="3">
    <location>
        <begin position="1"/>
        <end position="19"/>
    </location>
</feature>
<evidence type="ECO:0000256" key="2">
    <source>
        <dbReference type="ARBA" id="ARBA00022989"/>
    </source>
</evidence>
<name>A0A835ZAQ3_9STRA</name>
<keyword evidence="1" id="KW-0812">Transmembrane</keyword>
<dbReference type="OrthoDB" id="5278at2759"/>
<gene>
    <name evidence="4" type="ORF">JKP88DRAFT_24149</name>
</gene>
<protein>
    <submittedName>
        <fullName evidence="4">Uncharacterized protein</fullName>
    </submittedName>
</protein>
<feature type="chain" id="PRO_5032774661" evidence="3">
    <location>
        <begin position="20"/>
        <end position="524"/>
    </location>
</feature>
<dbReference type="PANTHER" id="PTHR45923">
    <property type="entry name" value="PROTEIN SEY1"/>
    <property type="match status" value="1"/>
</dbReference>
<keyword evidence="3" id="KW-0732">Signal</keyword>
<evidence type="ECO:0000313" key="5">
    <source>
        <dbReference type="Proteomes" id="UP000664859"/>
    </source>
</evidence>
<evidence type="ECO:0000256" key="3">
    <source>
        <dbReference type="SAM" id="SignalP"/>
    </source>
</evidence>
<accession>A0A835ZAQ3</accession>
<comment type="caution">
    <text evidence="4">The sequence shown here is derived from an EMBL/GenBank/DDBJ whole genome shotgun (WGS) entry which is preliminary data.</text>
</comment>
<organism evidence="4 5">
    <name type="scientific">Tribonema minus</name>
    <dbReference type="NCBI Taxonomy" id="303371"/>
    <lineage>
        <taxon>Eukaryota</taxon>
        <taxon>Sar</taxon>
        <taxon>Stramenopiles</taxon>
        <taxon>Ochrophyta</taxon>
        <taxon>PX clade</taxon>
        <taxon>Xanthophyceae</taxon>
        <taxon>Tribonematales</taxon>
        <taxon>Tribonemataceae</taxon>
        <taxon>Tribonema</taxon>
    </lineage>
</organism>
<dbReference type="Proteomes" id="UP000664859">
    <property type="component" value="Unassembled WGS sequence"/>
</dbReference>
<dbReference type="EMBL" id="JAFCMP010000059">
    <property type="protein sequence ID" value="KAG5188969.1"/>
    <property type="molecule type" value="Genomic_DNA"/>
</dbReference>
<dbReference type="InterPro" id="IPR008803">
    <property type="entry name" value="RHD3/Sey1"/>
</dbReference>